<organism evidence="2 3">
    <name type="scientific">Cetraspora pellucida</name>
    <dbReference type="NCBI Taxonomy" id="1433469"/>
    <lineage>
        <taxon>Eukaryota</taxon>
        <taxon>Fungi</taxon>
        <taxon>Fungi incertae sedis</taxon>
        <taxon>Mucoromycota</taxon>
        <taxon>Glomeromycotina</taxon>
        <taxon>Glomeromycetes</taxon>
        <taxon>Diversisporales</taxon>
        <taxon>Gigasporaceae</taxon>
        <taxon>Cetraspora</taxon>
    </lineage>
</organism>
<accession>A0A9N8VUF2</accession>
<gene>
    <name evidence="2" type="ORF">CPELLU_LOCUS638</name>
</gene>
<feature type="compositionally biased region" description="Basic and acidic residues" evidence="1">
    <location>
        <begin position="35"/>
        <end position="46"/>
    </location>
</feature>
<proteinExistence type="predicted"/>
<feature type="region of interest" description="Disordered" evidence="1">
    <location>
        <begin position="18"/>
        <end position="52"/>
    </location>
</feature>
<dbReference type="Proteomes" id="UP000789759">
    <property type="component" value="Unassembled WGS sequence"/>
</dbReference>
<feature type="compositionally biased region" description="Low complexity" evidence="1">
    <location>
        <begin position="25"/>
        <end position="34"/>
    </location>
</feature>
<dbReference type="EMBL" id="CAJVQA010000192">
    <property type="protein sequence ID" value="CAG8461371.1"/>
    <property type="molecule type" value="Genomic_DNA"/>
</dbReference>
<evidence type="ECO:0000313" key="3">
    <source>
        <dbReference type="Proteomes" id="UP000789759"/>
    </source>
</evidence>
<comment type="caution">
    <text evidence="2">The sequence shown here is derived from an EMBL/GenBank/DDBJ whole genome shotgun (WGS) entry which is preliminary data.</text>
</comment>
<evidence type="ECO:0000256" key="1">
    <source>
        <dbReference type="SAM" id="MobiDB-lite"/>
    </source>
</evidence>
<sequence length="52" mass="6009">MCEVCEVTLVKNSWGQQQLNDKDNSQGQQQLQLNDKNKKDKKDKNIAEIQCT</sequence>
<dbReference type="AlphaFoldDB" id="A0A9N8VUF2"/>
<name>A0A9N8VUF2_9GLOM</name>
<evidence type="ECO:0000313" key="2">
    <source>
        <dbReference type="EMBL" id="CAG8461371.1"/>
    </source>
</evidence>
<keyword evidence="3" id="KW-1185">Reference proteome</keyword>
<protein>
    <submittedName>
        <fullName evidence="2">17542_t:CDS:1</fullName>
    </submittedName>
</protein>
<reference evidence="2" key="1">
    <citation type="submission" date="2021-06" db="EMBL/GenBank/DDBJ databases">
        <authorList>
            <person name="Kallberg Y."/>
            <person name="Tangrot J."/>
            <person name="Rosling A."/>
        </authorList>
    </citation>
    <scope>NUCLEOTIDE SEQUENCE</scope>
    <source>
        <strain evidence="2">FL966</strain>
    </source>
</reference>